<reference evidence="12" key="1">
    <citation type="submission" date="2017-02" db="UniProtKB">
        <authorList>
            <consortium name="WormBaseParasite"/>
        </authorList>
    </citation>
    <scope>IDENTIFICATION</scope>
</reference>
<dbReference type="SUPFAM" id="SSF49464">
    <property type="entry name" value="Carboxypeptidase regulatory domain-like"/>
    <property type="match status" value="1"/>
</dbReference>
<feature type="active site" description="Proton donor/acceptor" evidence="9">
    <location>
        <position position="285"/>
    </location>
</feature>
<dbReference type="FunFam" id="3.40.630.10:FF:000020">
    <property type="entry name" value="Carboxypeptidase D"/>
    <property type="match status" value="1"/>
</dbReference>
<dbReference type="GO" id="GO:0005615">
    <property type="term" value="C:extracellular space"/>
    <property type="evidence" value="ECO:0007669"/>
    <property type="project" value="TreeGrafter"/>
</dbReference>
<evidence type="ECO:0000256" key="4">
    <source>
        <dbReference type="ARBA" id="ARBA00022670"/>
    </source>
</evidence>
<keyword evidence="5" id="KW-0479">Metal-binding</keyword>
<evidence type="ECO:0000259" key="10">
    <source>
        <dbReference type="PROSITE" id="PS52035"/>
    </source>
</evidence>
<evidence type="ECO:0000256" key="2">
    <source>
        <dbReference type="ARBA" id="ARBA00005988"/>
    </source>
</evidence>
<keyword evidence="11" id="KW-1185">Reference proteome</keyword>
<dbReference type="InterPro" id="IPR000834">
    <property type="entry name" value="Peptidase_M14"/>
</dbReference>
<keyword evidence="8" id="KW-0325">Glycoprotein</keyword>
<evidence type="ECO:0000313" key="11">
    <source>
        <dbReference type="Proteomes" id="UP000046393"/>
    </source>
</evidence>
<dbReference type="STRING" id="451379.A0A0N5AL09"/>
<dbReference type="Gene3D" id="2.60.40.1120">
    <property type="entry name" value="Carboxypeptidase-like, regulatory domain"/>
    <property type="match status" value="1"/>
</dbReference>
<evidence type="ECO:0000256" key="1">
    <source>
        <dbReference type="ARBA" id="ARBA00001947"/>
    </source>
</evidence>
<name>A0A0N5AL09_9BILA</name>
<evidence type="ECO:0000256" key="7">
    <source>
        <dbReference type="ARBA" id="ARBA00022833"/>
    </source>
</evidence>
<dbReference type="GO" id="GO:0004181">
    <property type="term" value="F:metallocarboxypeptidase activity"/>
    <property type="evidence" value="ECO:0007669"/>
    <property type="project" value="InterPro"/>
</dbReference>
<evidence type="ECO:0000256" key="5">
    <source>
        <dbReference type="ARBA" id="ARBA00022723"/>
    </source>
</evidence>
<dbReference type="Proteomes" id="UP000046393">
    <property type="component" value="Unplaced"/>
</dbReference>
<dbReference type="PROSITE" id="PS52035">
    <property type="entry name" value="PEPTIDASE_M14"/>
    <property type="match status" value="1"/>
</dbReference>
<dbReference type="GO" id="GO:0016485">
    <property type="term" value="P:protein processing"/>
    <property type="evidence" value="ECO:0007669"/>
    <property type="project" value="TreeGrafter"/>
</dbReference>
<keyword evidence="6" id="KW-0378">Hydrolase</keyword>
<dbReference type="PANTHER" id="PTHR11532">
    <property type="entry name" value="PROTEASE M14 CARBOXYPEPTIDASE"/>
    <property type="match status" value="1"/>
</dbReference>
<dbReference type="PRINTS" id="PR00765">
    <property type="entry name" value="CRBOXYPTASEA"/>
</dbReference>
<dbReference type="WBParaSite" id="SMUV_0000520001-mRNA-1">
    <property type="protein sequence ID" value="SMUV_0000520001-mRNA-1"/>
    <property type="gene ID" value="SMUV_0000520001"/>
</dbReference>
<organism evidence="11 12">
    <name type="scientific">Syphacia muris</name>
    <dbReference type="NCBI Taxonomy" id="451379"/>
    <lineage>
        <taxon>Eukaryota</taxon>
        <taxon>Metazoa</taxon>
        <taxon>Ecdysozoa</taxon>
        <taxon>Nematoda</taxon>
        <taxon>Chromadorea</taxon>
        <taxon>Rhabditida</taxon>
        <taxon>Spirurina</taxon>
        <taxon>Oxyuridomorpha</taxon>
        <taxon>Oxyuroidea</taxon>
        <taxon>Oxyuridae</taxon>
        <taxon>Syphacia</taxon>
    </lineage>
</organism>
<dbReference type="Gene3D" id="3.40.630.10">
    <property type="entry name" value="Zn peptidases"/>
    <property type="match status" value="1"/>
</dbReference>
<evidence type="ECO:0000313" key="12">
    <source>
        <dbReference type="WBParaSite" id="SMUV_0000520001-mRNA-1"/>
    </source>
</evidence>
<dbReference type="SMART" id="SM00631">
    <property type="entry name" value="Zn_pept"/>
    <property type="match status" value="1"/>
</dbReference>
<evidence type="ECO:0000256" key="8">
    <source>
        <dbReference type="ARBA" id="ARBA00023180"/>
    </source>
</evidence>
<dbReference type="InterPro" id="IPR050753">
    <property type="entry name" value="Peptidase_M14_domain"/>
</dbReference>
<evidence type="ECO:0000256" key="9">
    <source>
        <dbReference type="PROSITE-ProRule" id="PRU01379"/>
    </source>
</evidence>
<keyword evidence="3" id="KW-0121">Carboxypeptidase</keyword>
<dbReference type="SUPFAM" id="SSF53187">
    <property type="entry name" value="Zn-dependent exopeptidases"/>
    <property type="match status" value="1"/>
</dbReference>
<protein>
    <submittedName>
        <fullName evidence="12">Peptidase_M14 domain-containing protein</fullName>
    </submittedName>
</protein>
<evidence type="ECO:0000256" key="6">
    <source>
        <dbReference type="ARBA" id="ARBA00022801"/>
    </source>
</evidence>
<comment type="cofactor">
    <cofactor evidence="1">
        <name>Zn(2+)</name>
        <dbReference type="ChEBI" id="CHEBI:29105"/>
    </cofactor>
</comment>
<keyword evidence="4" id="KW-0645">Protease</keyword>
<sequence>MQSDLVKLFEENGWIENAEVIKNHIGPFIEPTEFRHHNYTDQRYPHLTHLYSIGKSVQGRELPVITIALNPSYEDPNVPDFKYVANMHGNEVTGRELCLMLIQVLLENYGKNEYLTRLVNTTSIHIMPTMNPDGYEMATEGDVQGVKGRRNANMVDLNRDFPNRFYPLYKSPQPETLAVMNWTKKIPFVLSANLHDGTMLVNYPYDDGTNDRTVAHTPDHNLFVRLAYSYARSHTYMWKKGPRCLPDYGGEPRTGITNGAEWYPVSGGMQDWNYVNTDCFEITVEMSCQKFPYARELPRIWNEHKYALIGYISQVHKSLTGMIRDRITGRGIDDVEVQVRDAGKIVHSKKGGAYFRLLNPGRYTVVFGHPNYEPVSYEFSTLEVPYKRLDITMTPRTARATYSGKADS</sequence>
<feature type="domain" description="Peptidase M14" evidence="10">
    <location>
        <begin position="26"/>
        <end position="315"/>
    </location>
</feature>
<evidence type="ECO:0000256" key="3">
    <source>
        <dbReference type="ARBA" id="ARBA00022645"/>
    </source>
</evidence>
<keyword evidence="7" id="KW-0862">Zinc</keyword>
<dbReference type="GO" id="GO:0006518">
    <property type="term" value="P:peptide metabolic process"/>
    <property type="evidence" value="ECO:0007669"/>
    <property type="project" value="TreeGrafter"/>
</dbReference>
<comment type="similarity">
    <text evidence="2 9">Belongs to the peptidase M14 family.</text>
</comment>
<dbReference type="PANTHER" id="PTHR11532:SF73">
    <property type="entry name" value="CARBOXYPEPTIDASE D"/>
    <property type="match status" value="1"/>
</dbReference>
<dbReference type="GO" id="GO:0008270">
    <property type="term" value="F:zinc ion binding"/>
    <property type="evidence" value="ECO:0007669"/>
    <property type="project" value="InterPro"/>
</dbReference>
<proteinExistence type="inferred from homology"/>
<accession>A0A0N5AL09</accession>
<dbReference type="InterPro" id="IPR008969">
    <property type="entry name" value="CarboxyPept-like_regulatory"/>
</dbReference>
<dbReference type="AlphaFoldDB" id="A0A0N5AL09"/>
<dbReference type="Pfam" id="PF00246">
    <property type="entry name" value="Peptidase_M14"/>
    <property type="match status" value="1"/>
</dbReference>
<dbReference type="CDD" id="cd03858">
    <property type="entry name" value="M14_CP_N-E_like"/>
    <property type="match status" value="1"/>
</dbReference>